<dbReference type="Gene3D" id="3.40.50.720">
    <property type="entry name" value="NAD(P)-binding Rossmann-like Domain"/>
    <property type="match status" value="1"/>
</dbReference>
<geneLocation type="plasmid" evidence="3 4">
    <name>unnamed1</name>
</geneLocation>
<dbReference type="PRINTS" id="PR00081">
    <property type="entry name" value="GDHRDH"/>
</dbReference>
<dbReference type="Proteomes" id="UP001162800">
    <property type="component" value="Plasmid unnamed1"/>
</dbReference>
<keyword evidence="4" id="KW-1185">Reference proteome</keyword>
<reference evidence="3" key="1">
    <citation type="submission" date="2022-09" db="EMBL/GenBank/DDBJ databases">
        <title>The complete genome of Acidovorax sp. 5MLIR.</title>
        <authorList>
            <person name="Liu L."/>
            <person name="Yue J."/>
            <person name="Yang F."/>
            <person name="Yuan J."/>
            <person name="Li L."/>
        </authorList>
    </citation>
    <scope>NUCLEOTIDE SEQUENCE</scope>
    <source>
        <strain evidence="3">5MLIR</strain>
        <plasmid evidence="3">unnamed1</plasmid>
    </source>
</reference>
<evidence type="ECO:0000313" key="4">
    <source>
        <dbReference type="Proteomes" id="UP001162800"/>
    </source>
</evidence>
<evidence type="ECO:0000256" key="1">
    <source>
        <dbReference type="ARBA" id="ARBA00006484"/>
    </source>
</evidence>
<evidence type="ECO:0000313" key="3">
    <source>
        <dbReference type="EMBL" id="UYG53715.1"/>
    </source>
</evidence>
<dbReference type="RefSeq" id="WP_231044895.1">
    <property type="nucleotide sequence ID" value="NZ_CP106882.1"/>
</dbReference>
<name>A0ABY6GGB3_9BURK</name>
<protein>
    <submittedName>
        <fullName evidence="3">SDR family oxidoreductase</fullName>
    </submittedName>
</protein>
<proteinExistence type="inferred from homology"/>
<dbReference type="CDD" id="cd05233">
    <property type="entry name" value="SDR_c"/>
    <property type="match status" value="1"/>
</dbReference>
<dbReference type="Pfam" id="PF00106">
    <property type="entry name" value="adh_short"/>
    <property type="match status" value="1"/>
</dbReference>
<dbReference type="SUPFAM" id="SSF51735">
    <property type="entry name" value="NAD(P)-binding Rossmann-fold domains"/>
    <property type="match status" value="1"/>
</dbReference>
<sequence length="254" mass="26684">MTAASPIEAGAAGRRVAWVTGAGTGIGLAGAQALAAEGWHVVLSGRREALLLGAAADIAMGGGSAEALALDVVEAHACEAAAQRIAARHGRIDLLVNAAGINVQRRSWADCSAADWERVLDINLKGTVHTMRAVLPTMRAARAGAVINVASWAGRFTSSMPGAAYTASKTAVAALTHEFNIEEFRHGLRACCLLPAEVATPILRQRPVPPSDEDMARMLQPQDLGRTIAFVANLPAHVCVNEILISPTWNRMFL</sequence>
<evidence type="ECO:0000256" key="2">
    <source>
        <dbReference type="RuleBase" id="RU000363"/>
    </source>
</evidence>
<dbReference type="InterPro" id="IPR036291">
    <property type="entry name" value="NAD(P)-bd_dom_sf"/>
</dbReference>
<dbReference type="PANTHER" id="PTHR42760">
    <property type="entry name" value="SHORT-CHAIN DEHYDROGENASES/REDUCTASES FAMILY MEMBER"/>
    <property type="match status" value="1"/>
</dbReference>
<keyword evidence="3" id="KW-0614">Plasmid</keyword>
<dbReference type="InterPro" id="IPR002347">
    <property type="entry name" value="SDR_fam"/>
</dbReference>
<comment type="similarity">
    <text evidence="1 2">Belongs to the short-chain dehydrogenases/reductases (SDR) family.</text>
</comment>
<dbReference type="EMBL" id="CP106882">
    <property type="protein sequence ID" value="UYG53715.1"/>
    <property type="molecule type" value="Genomic_DNA"/>
</dbReference>
<accession>A0ABY6GGB3</accession>
<dbReference type="PRINTS" id="PR00080">
    <property type="entry name" value="SDRFAMILY"/>
</dbReference>
<gene>
    <name evidence="3" type="ORF">M9799_17420</name>
</gene>
<dbReference type="PANTHER" id="PTHR42760:SF135">
    <property type="entry name" value="BLL7886 PROTEIN"/>
    <property type="match status" value="1"/>
</dbReference>
<organism evidence="3 4">
    <name type="scientific">Comamonas endophytica</name>
    <dbReference type="NCBI Taxonomy" id="2949090"/>
    <lineage>
        <taxon>Bacteria</taxon>
        <taxon>Pseudomonadati</taxon>
        <taxon>Pseudomonadota</taxon>
        <taxon>Betaproteobacteria</taxon>
        <taxon>Burkholderiales</taxon>
        <taxon>Comamonadaceae</taxon>
        <taxon>Comamonas</taxon>
    </lineage>
</organism>